<evidence type="ECO:0000313" key="4">
    <source>
        <dbReference type="Proteomes" id="UP000712600"/>
    </source>
</evidence>
<organism evidence="3 4">
    <name type="scientific">Brassica cretica</name>
    <name type="common">Mustard</name>
    <dbReference type="NCBI Taxonomy" id="69181"/>
    <lineage>
        <taxon>Eukaryota</taxon>
        <taxon>Viridiplantae</taxon>
        <taxon>Streptophyta</taxon>
        <taxon>Embryophyta</taxon>
        <taxon>Tracheophyta</taxon>
        <taxon>Spermatophyta</taxon>
        <taxon>Magnoliopsida</taxon>
        <taxon>eudicotyledons</taxon>
        <taxon>Gunneridae</taxon>
        <taxon>Pentapetalae</taxon>
        <taxon>rosids</taxon>
        <taxon>malvids</taxon>
        <taxon>Brassicales</taxon>
        <taxon>Brassicaceae</taxon>
        <taxon>Brassiceae</taxon>
        <taxon>Brassica</taxon>
    </lineage>
</organism>
<dbReference type="AlphaFoldDB" id="A0A8S9NC63"/>
<dbReference type="PANTHER" id="PTHR47074:SF49">
    <property type="entry name" value="POLYNUCLEOTIDYL TRANSFERASE, RIBONUCLEASE H-LIKE SUPERFAMILY PROTEIN"/>
    <property type="match status" value="1"/>
</dbReference>
<feature type="region of interest" description="Disordered" evidence="1">
    <location>
        <begin position="59"/>
        <end position="80"/>
    </location>
</feature>
<dbReference type="Pfam" id="PF13456">
    <property type="entry name" value="RVT_3"/>
    <property type="match status" value="1"/>
</dbReference>
<dbReference type="PANTHER" id="PTHR47074">
    <property type="entry name" value="BNAC02G40300D PROTEIN"/>
    <property type="match status" value="1"/>
</dbReference>
<dbReference type="InterPro" id="IPR012337">
    <property type="entry name" value="RNaseH-like_sf"/>
</dbReference>
<protein>
    <recommendedName>
        <fullName evidence="2">RNase H type-1 domain-containing protein</fullName>
    </recommendedName>
</protein>
<dbReference type="EMBL" id="QGKX02002183">
    <property type="protein sequence ID" value="KAF3490044.1"/>
    <property type="molecule type" value="Genomic_DNA"/>
</dbReference>
<dbReference type="Gene3D" id="3.30.420.10">
    <property type="entry name" value="Ribonuclease H-like superfamily/Ribonuclease H"/>
    <property type="match status" value="1"/>
</dbReference>
<dbReference type="InterPro" id="IPR044730">
    <property type="entry name" value="RNase_H-like_dom_plant"/>
</dbReference>
<evidence type="ECO:0000313" key="3">
    <source>
        <dbReference type="EMBL" id="KAF3490044.1"/>
    </source>
</evidence>
<reference evidence="3" key="1">
    <citation type="submission" date="2019-12" db="EMBL/GenBank/DDBJ databases">
        <title>Genome sequencing and annotation of Brassica cretica.</title>
        <authorList>
            <person name="Studholme D.J."/>
            <person name="Sarris P."/>
        </authorList>
    </citation>
    <scope>NUCLEOTIDE SEQUENCE</scope>
    <source>
        <strain evidence="3">PFS-109/04</strain>
        <tissue evidence="3">Leaf</tissue>
    </source>
</reference>
<name>A0A8S9NC63_BRACR</name>
<proteinExistence type="predicted"/>
<dbReference type="InterPro" id="IPR052929">
    <property type="entry name" value="RNase_H-like_EbsB-rel"/>
</dbReference>
<evidence type="ECO:0000256" key="1">
    <source>
        <dbReference type="SAM" id="MobiDB-lite"/>
    </source>
</evidence>
<dbReference type="InterPro" id="IPR036397">
    <property type="entry name" value="RNaseH_sf"/>
</dbReference>
<dbReference type="GO" id="GO:0004523">
    <property type="term" value="F:RNA-DNA hybrid ribonuclease activity"/>
    <property type="evidence" value="ECO:0007669"/>
    <property type="project" value="InterPro"/>
</dbReference>
<dbReference type="InterPro" id="IPR002156">
    <property type="entry name" value="RNaseH_domain"/>
</dbReference>
<feature type="domain" description="RNase H type-1" evidence="2">
    <location>
        <begin position="86"/>
        <end position="206"/>
    </location>
</feature>
<gene>
    <name evidence="3" type="ORF">F2Q69_00058061</name>
</gene>
<comment type="caution">
    <text evidence="3">The sequence shown here is derived from an EMBL/GenBank/DDBJ whole genome shotgun (WGS) entry which is preliminary data.</text>
</comment>
<dbReference type="Proteomes" id="UP000712600">
    <property type="component" value="Unassembled WGS sequence"/>
</dbReference>
<dbReference type="CDD" id="cd06222">
    <property type="entry name" value="RNase_H_like"/>
    <property type="match status" value="1"/>
</dbReference>
<dbReference type="SUPFAM" id="SSF53098">
    <property type="entry name" value="Ribonuclease H-like"/>
    <property type="match status" value="1"/>
</dbReference>
<dbReference type="GO" id="GO:0003676">
    <property type="term" value="F:nucleic acid binding"/>
    <property type="evidence" value="ECO:0007669"/>
    <property type="project" value="InterPro"/>
</dbReference>
<accession>A0A8S9NC63</accession>
<sequence length="218" mass="24231">MITLPPVGLYVPIWPWVFWNLWKSRNKLCFDDRFFSAQETIHKAIADAKEWQAAQELGASSQPQHVKTNAPTRTSPAANSRPSCFVDAAWNPITEVCGIGGIFRGVNSCRLPNIHYSRRFISSALMAEAITVRSAVMKAASSNIRSLTVYSDSQVLISMIKTKETRPALYGILFDIFYFSSLFETISFMFIPRLENSEADLVAKSALAAVDNLSVDGV</sequence>
<evidence type="ECO:0000259" key="2">
    <source>
        <dbReference type="Pfam" id="PF13456"/>
    </source>
</evidence>